<accession>A0A2M9ZNP7</accession>
<reference evidence="4 5" key="1">
    <citation type="submission" date="2017-07" db="EMBL/GenBank/DDBJ databases">
        <title>Leptospira spp. isolated from tropical soils.</title>
        <authorList>
            <person name="Thibeaux R."/>
            <person name="Iraola G."/>
            <person name="Ferres I."/>
            <person name="Bierque E."/>
            <person name="Girault D."/>
            <person name="Soupe-Gilbert M.-E."/>
            <person name="Picardeau M."/>
            <person name="Goarant C."/>
        </authorList>
    </citation>
    <scope>NUCLEOTIDE SEQUENCE [LARGE SCALE GENOMIC DNA]</scope>
    <source>
        <strain evidence="3 5">FH1-B-B1</strain>
        <strain evidence="2 4">FH1-B-C1</strain>
    </source>
</reference>
<gene>
    <name evidence="2" type="ORF">CH360_09875</name>
    <name evidence="3" type="ORF">CH373_08730</name>
</gene>
<dbReference type="Proteomes" id="UP000231962">
    <property type="component" value="Unassembled WGS sequence"/>
</dbReference>
<protein>
    <submittedName>
        <fullName evidence="3">Uncharacterized protein</fullName>
    </submittedName>
</protein>
<evidence type="ECO:0000313" key="3">
    <source>
        <dbReference type="EMBL" id="PJZ73696.1"/>
    </source>
</evidence>
<evidence type="ECO:0000256" key="1">
    <source>
        <dbReference type="SAM" id="Phobius"/>
    </source>
</evidence>
<dbReference type="OrthoDB" id="329480at2"/>
<keyword evidence="1" id="KW-0812">Transmembrane</keyword>
<evidence type="ECO:0000313" key="4">
    <source>
        <dbReference type="Proteomes" id="UP000231962"/>
    </source>
</evidence>
<name>A0A2M9ZNP7_9LEPT</name>
<proteinExistence type="predicted"/>
<dbReference type="Proteomes" id="UP000231990">
    <property type="component" value="Unassembled WGS sequence"/>
</dbReference>
<feature type="transmembrane region" description="Helical" evidence="1">
    <location>
        <begin position="21"/>
        <end position="46"/>
    </location>
</feature>
<dbReference type="EMBL" id="NPDZ01000004">
    <property type="protein sequence ID" value="PJZ73696.1"/>
    <property type="molecule type" value="Genomic_DNA"/>
</dbReference>
<evidence type="ECO:0000313" key="5">
    <source>
        <dbReference type="Proteomes" id="UP000231990"/>
    </source>
</evidence>
<keyword evidence="1" id="KW-0472">Membrane</keyword>
<keyword evidence="1" id="KW-1133">Transmembrane helix</keyword>
<organism evidence="3 5">
    <name type="scientific">Leptospira perolatii</name>
    <dbReference type="NCBI Taxonomy" id="2023191"/>
    <lineage>
        <taxon>Bacteria</taxon>
        <taxon>Pseudomonadati</taxon>
        <taxon>Spirochaetota</taxon>
        <taxon>Spirochaetia</taxon>
        <taxon>Leptospirales</taxon>
        <taxon>Leptospiraceae</taxon>
        <taxon>Leptospira</taxon>
    </lineage>
</organism>
<keyword evidence="4" id="KW-1185">Reference proteome</keyword>
<dbReference type="AlphaFoldDB" id="A0A2M9ZNP7"/>
<feature type="transmembrane region" description="Helical" evidence="1">
    <location>
        <begin position="111"/>
        <end position="129"/>
    </location>
</feature>
<sequence>MNVSSKKNLKQNRTEQKKGKSSLPFAILFLVPLTLFLVTAIGGGLMKVDRMYSESSFEEKLNPLHKVWRGLQLKVFVKQHGIDFRNKISETERRSVGLYRESFLESLLPKFIFMGLIVLYPAYFFINLWKRSPKKVPVKKAKKLHSRK</sequence>
<evidence type="ECO:0000313" key="2">
    <source>
        <dbReference type="EMBL" id="PJZ69689.1"/>
    </source>
</evidence>
<comment type="caution">
    <text evidence="3">The sequence shown here is derived from an EMBL/GenBank/DDBJ whole genome shotgun (WGS) entry which is preliminary data.</text>
</comment>
<dbReference type="EMBL" id="NPDY01000008">
    <property type="protein sequence ID" value="PJZ69689.1"/>
    <property type="molecule type" value="Genomic_DNA"/>
</dbReference>